<gene>
    <name evidence="2" type="ORF">GCM10023191_018510</name>
</gene>
<organism evidence="2 3">
    <name type="scientific">Actinoallomurus oryzae</name>
    <dbReference type="NCBI Taxonomy" id="502180"/>
    <lineage>
        <taxon>Bacteria</taxon>
        <taxon>Bacillati</taxon>
        <taxon>Actinomycetota</taxon>
        <taxon>Actinomycetes</taxon>
        <taxon>Streptosporangiales</taxon>
        <taxon>Thermomonosporaceae</taxon>
        <taxon>Actinoallomurus</taxon>
    </lineage>
</organism>
<dbReference type="EMBL" id="BAABHF010000015">
    <property type="protein sequence ID" value="GAA4488743.1"/>
    <property type="molecule type" value="Genomic_DNA"/>
</dbReference>
<dbReference type="PANTHER" id="PTHR21310:SF40">
    <property type="entry name" value="AMINOGLYCOSIDE PHOSPHOTRANSFERASE DOMAIN-CONTAINING PROTEIN-RELATED"/>
    <property type="match status" value="1"/>
</dbReference>
<evidence type="ECO:0000313" key="2">
    <source>
        <dbReference type="EMBL" id="GAA4488743.1"/>
    </source>
</evidence>
<keyword evidence="3" id="KW-1185">Reference proteome</keyword>
<dbReference type="Gene3D" id="3.30.200.20">
    <property type="entry name" value="Phosphorylase Kinase, domain 1"/>
    <property type="match status" value="1"/>
</dbReference>
<dbReference type="Pfam" id="PF01636">
    <property type="entry name" value="APH"/>
    <property type="match status" value="1"/>
</dbReference>
<dbReference type="CDD" id="cd05154">
    <property type="entry name" value="ACAD10_11_N-like"/>
    <property type="match status" value="1"/>
</dbReference>
<accession>A0ABP8PNB4</accession>
<evidence type="ECO:0000259" key="1">
    <source>
        <dbReference type="Pfam" id="PF01636"/>
    </source>
</evidence>
<feature type="domain" description="Aminoglycoside phosphotransferase" evidence="1">
    <location>
        <begin position="74"/>
        <end position="283"/>
    </location>
</feature>
<dbReference type="Gene3D" id="3.90.1200.10">
    <property type="match status" value="1"/>
</dbReference>
<dbReference type="SUPFAM" id="SSF56112">
    <property type="entry name" value="Protein kinase-like (PK-like)"/>
    <property type="match status" value="1"/>
</dbReference>
<dbReference type="PANTHER" id="PTHR21310">
    <property type="entry name" value="AMINOGLYCOSIDE PHOSPHOTRANSFERASE-RELATED-RELATED"/>
    <property type="match status" value="1"/>
</dbReference>
<dbReference type="Proteomes" id="UP001500503">
    <property type="component" value="Unassembled WGS sequence"/>
</dbReference>
<protein>
    <submittedName>
        <fullName evidence="2">Phosphotransferase family protein</fullName>
    </submittedName>
</protein>
<dbReference type="InterPro" id="IPR051678">
    <property type="entry name" value="AGP_Transferase"/>
</dbReference>
<comment type="caution">
    <text evidence="2">The sequence shown here is derived from an EMBL/GenBank/DDBJ whole genome shotgun (WGS) entry which is preliminary data.</text>
</comment>
<dbReference type="RefSeq" id="WP_345460082.1">
    <property type="nucleotide sequence ID" value="NZ_BAABHF010000015.1"/>
</dbReference>
<dbReference type="InterPro" id="IPR011009">
    <property type="entry name" value="Kinase-like_dom_sf"/>
</dbReference>
<name>A0ABP8PNB4_9ACTN</name>
<dbReference type="InterPro" id="IPR002575">
    <property type="entry name" value="Aminoglycoside_PTrfase"/>
</dbReference>
<reference evidence="3" key="1">
    <citation type="journal article" date="2019" name="Int. J. Syst. Evol. Microbiol.">
        <title>The Global Catalogue of Microorganisms (GCM) 10K type strain sequencing project: providing services to taxonomists for standard genome sequencing and annotation.</title>
        <authorList>
            <consortium name="The Broad Institute Genomics Platform"/>
            <consortium name="The Broad Institute Genome Sequencing Center for Infectious Disease"/>
            <person name="Wu L."/>
            <person name="Ma J."/>
        </authorList>
    </citation>
    <scope>NUCLEOTIDE SEQUENCE [LARGE SCALE GENOMIC DNA]</scope>
    <source>
        <strain evidence="3">JCM 17933</strain>
    </source>
</reference>
<evidence type="ECO:0000313" key="3">
    <source>
        <dbReference type="Proteomes" id="UP001500503"/>
    </source>
</evidence>
<proteinExistence type="predicted"/>
<sequence>MDRPRPPADTKLRRSGRDTAALAARLAPWLATVLPAGPGDLGVTLLDGIDANGMSSETLCLEATWTEGGRPRSGRYVARVVPDPEDVPVFPRYSLREQYDTMRLVGELTDVPVPRVHRLEPTGEVIGSPFFLMDHVDGVVPRDVLPYNFGDNWLYDAAPEDRRRLQDRTVETIARLHAIPGAGSAFAFLARSTAGDTPLARGLADTRAWYDFAVTGLGRSPLVERGLAWLAATVPRTRETVLCWGDARIGNILYRDFTPAAVLDWEMAALGPRELDVSWLILAHRVFESITTVLALPGMPDFLREEDVTAAYEKAAGVTLDDLTWYHVYNGVRWAIVFMRTGARQIHFGEVERPADIETLLHHRPLLVELLEKVGA</sequence>
<dbReference type="InterPro" id="IPR041726">
    <property type="entry name" value="ACAD10_11_N"/>
</dbReference>